<dbReference type="SUPFAM" id="SSF50998">
    <property type="entry name" value="Quinoprotein alcohol dehydrogenase-like"/>
    <property type="match status" value="1"/>
</dbReference>
<dbReference type="KEGG" id="dru:Desru_0335"/>
<evidence type="ECO:0000313" key="3">
    <source>
        <dbReference type="EMBL" id="AEG58632.1"/>
    </source>
</evidence>
<dbReference type="InterPro" id="IPR051465">
    <property type="entry name" value="Cell_Envelope_Struct_Comp"/>
</dbReference>
<dbReference type="HOGENOM" id="CLU_557511_0_0_9"/>
<dbReference type="Pfam" id="PF00395">
    <property type="entry name" value="SLH"/>
    <property type="match status" value="3"/>
</dbReference>
<feature type="domain" description="SLH" evidence="2">
    <location>
        <begin position="316"/>
        <end position="379"/>
    </location>
</feature>
<dbReference type="STRING" id="696281.Desru_0335"/>
<organism evidence="3 4">
    <name type="scientific">Desulforamulus ruminis (strain ATCC 23193 / DSM 2154 / NCIMB 8452 / DL)</name>
    <name type="common">Desulfotomaculum ruminis</name>
    <dbReference type="NCBI Taxonomy" id="696281"/>
    <lineage>
        <taxon>Bacteria</taxon>
        <taxon>Bacillati</taxon>
        <taxon>Bacillota</taxon>
        <taxon>Clostridia</taxon>
        <taxon>Eubacteriales</taxon>
        <taxon>Peptococcaceae</taxon>
        <taxon>Desulforamulus</taxon>
    </lineage>
</organism>
<accession>F6DPF9</accession>
<proteinExistence type="predicted"/>
<gene>
    <name evidence="3" type="ordered locus">Desru_0335</name>
</gene>
<dbReference type="EMBL" id="CP002780">
    <property type="protein sequence ID" value="AEG58632.1"/>
    <property type="molecule type" value="Genomic_DNA"/>
</dbReference>
<dbReference type="PROSITE" id="PS51272">
    <property type="entry name" value="SLH"/>
    <property type="match status" value="3"/>
</dbReference>
<evidence type="ECO:0000313" key="4">
    <source>
        <dbReference type="Proteomes" id="UP000009234"/>
    </source>
</evidence>
<protein>
    <submittedName>
        <fullName evidence="3">S-layer domain-containing protein</fullName>
    </submittedName>
</protein>
<evidence type="ECO:0000259" key="2">
    <source>
        <dbReference type="PROSITE" id="PS51272"/>
    </source>
</evidence>
<dbReference type="Gene3D" id="2.130.10.10">
    <property type="entry name" value="YVTN repeat-like/Quinoprotein amine dehydrogenase"/>
    <property type="match status" value="1"/>
</dbReference>
<reference evidence="4" key="1">
    <citation type="submission" date="2011-05" db="EMBL/GenBank/DDBJ databases">
        <title>Complete sequence of Desulfotomaculum ruminis DSM 2154.</title>
        <authorList>
            <person name="Lucas S."/>
            <person name="Copeland A."/>
            <person name="Lapidus A."/>
            <person name="Cheng J.-F."/>
            <person name="Goodwin L."/>
            <person name="Pitluck S."/>
            <person name="Lu M."/>
            <person name="Detter J.C."/>
            <person name="Han C."/>
            <person name="Tapia R."/>
            <person name="Land M."/>
            <person name="Hauser L."/>
            <person name="Kyrpides N."/>
            <person name="Ivanova N."/>
            <person name="Mikhailova N."/>
            <person name="Pagani I."/>
            <person name="Stams A.J.M."/>
            <person name="Plugge C.M."/>
            <person name="Muyzer G."/>
            <person name="Kuever J."/>
            <person name="Parshina S.N."/>
            <person name="Ivanova A.E."/>
            <person name="Nazina T.N."/>
            <person name="Brambilla E."/>
            <person name="Spring S."/>
            <person name="Klenk H.-P."/>
            <person name="Woyke T."/>
        </authorList>
    </citation>
    <scope>NUCLEOTIDE SEQUENCE [LARGE SCALE GENOMIC DNA]</scope>
    <source>
        <strain evidence="4">ATCC 23193 / DSM 2154 / NCIB 8452 / DL</strain>
    </source>
</reference>
<dbReference type="InterPro" id="IPR011047">
    <property type="entry name" value="Quinoprotein_ADH-like_sf"/>
</dbReference>
<dbReference type="InterPro" id="IPR001119">
    <property type="entry name" value="SLH_dom"/>
</dbReference>
<dbReference type="Proteomes" id="UP000009234">
    <property type="component" value="Chromosome"/>
</dbReference>
<dbReference type="InterPro" id="IPR015943">
    <property type="entry name" value="WD40/YVTN_repeat-like_dom_sf"/>
</dbReference>
<dbReference type="eggNOG" id="COG2041">
    <property type="taxonomic scope" value="Bacteria"/>
</dbReference>
<reference evidence="3 4" key="2">
    <citation type="journal article" date="2012" name="Stand. Genomic Sci.">
        <title>Complete genome sequence of the sulfate-reducing firmicute Desulfotomaculum ruminis type strain (DL(T)).</title>
        <authorList>
            <person name="Spring S."/>
            <person name="Visser M."/>
            <person name="Lu M."/>
            <person name="Copeland A."/>
            <person name="Lapidus A."/>
            <person name="Lucas S."/>
            <person name="Cheng J.F."/>
            <person name="Han C."/>
            <person name="Tapia R."/>
            <person name="Goodwin L.A."/>
            <person name="Pitluck S."/>
            <person name="Ivanova N."/>
            <person name="Land M."/>
            <person name="Hauser L."/>
            <person name="Larimer F."/>
            <person name="Rohde M."/>
            <person name="Goker M."/>
            <person name="Detter J.C."/>
            <person name="Kyrpides N.C."/>
            <person name="Woyke T."/>
            <person name="Schaap P.J."/>
            <person name="Plugge C.M."/>
            <person name="Muyzer G."/>
            <person name="Kuever J."/>
            <person name="Pereira I.A."/>
            <person name="Parshina S.N."/>
            <person name="Bernier-Latmani R."/>
            <person name="Stams A.J."/>
            <person name="Klenk H.P."/>
        </authorList>
    </citation>
    <scope>NUCLEOTIDE SEQUENCE [LARGE SCALE GENOMIC DNA]</scope>
    <source>
        <strain evidence="4">ATCC 23193 / DSM 2154 / NCIB 8452 / DL</strain>
    </source>
</reference>
<keyword evidence="4" id="KW-1185">Reference proteome</keyword>
<evidence type="ECO:0000256" key="1">
    <source>
        <dbReference type="ARBA" id="ARBA00022737"/>
    </source>
</evidence>
<name>F6DPF9_DESRL</name>
<keyword evidence="1" id="KW-0677">Repeat</keyword>
<dbReference type="PANTHER" id="PTHR43308:SF5">
    <property type="entry name" value="S-LAYER PROTEIN _ PEPTIDOGLYCAN ENDO-BETA-N-ACETYLGLUCOSAMINIDASE"/>
    <property type="match status" value="1"/>
</dbReference>
<sequence>MRKIFLTWITTLLLSWCIISPVYAMNNEIWQQVGQPPLTGDNANVVSLTVHNGLLYAGTGSNGVWVLKEKTWSQVGGPQGLLGDAVYTRNITAYNGSLYAGTAVGVWKWDGQTWSMVGNLSNDSQIVVHNGMLYAGTGSGVYVWNGFMWSMLGNLPPTNTSCGLTSTNGVLYAIHPNKVWAWNGDIWSETGELSAAGYGVSSLATVDNKLFIGLMNQGVRILENNVWKPVTGKTPLPTLSGGAHVSCLLSFNGKLLAGVLGSDVWVWDQTDWSRLGAANGTMEEMPQINCLFDYHGIVYVGTFDGVWCYKSDQEDPLSEIFMDTSNHWAKDTIKKLVTNGFVSGYPDGCFRPDHPITRAEFVTILVKALKLEPVQGKVFMDIQNHWAKDAITTANACGILNGYQDGTFRPDELITREEMAVIMVKAKKLDFSFQEFSITDGKDISTWAKESVTIAIEHNMMKGYPDGTFKPKENATRAEAATVILNSIQ</sequence>
<feature type="domain" description="SLH" evidence="2">
    <location>
        <begin position="381"/>
        <end position="432"/>
    </location>
</feature>
<dbReference type="PANTHER" id="PTHR43308">
    <property type="entry name" value="OUTER MEMBRANE PROTEIN ALPHA-RELATED"/>
    <property type="match status" value="1"/>
</dbReference>
<feature type="domain" description="SLH" evidence="2">
    <location>
        <begin position="435"/>
        <end position="489"/>
    </location>
</feature>
<dbReference type="AlphaFoldDB" id="F6DPF9"/>
<dbReference type="OrthoDB" id="2112962at2"/>